<evidence type="ECO:0000259" key="2">
    <source>
        <dbReference type="Pfam" id="PF07603"/>
    </source>
</evidence>
<dbReference type="Pfam" id="PF07603">
    <property type="entry name" value="Lcl_C"/>
    <property type="match status" value="1"/>
</dbReference>
<accession>A0AA95H8F8</accession>
<reference evidence="3" key="2">
    <citation type="submission" date="2023-04" db="EMBL/GenBank/DDBJ databases">
        <authorList>
            <person name="Beletskiy A.V."/>
            <person name="Mardanov A.V."/>
            <person name="Ravin N.V."/>
        </authorList>
    </citation>
    <scope>NUCLEOTIDE SEQUENCE</scope>
    <source>
        <strain evidence="3">GKL-01</strain>
    </source>
</reference>
<organism evidence="3">
    <name type="scientific">Candidatus Thiocaldithrix dubininis</name>
    <dbReference type="NCBI Taxonomy" id="3080823"/>
    <lineage>
        <taxon>Bacteria</taxon>
        <taxon>Pseudomonadati</taxon>
        <taxon>Pseudomonadota</taxon>
        <taxon>Gammaproteobacteria</taxon>
        <taxon>Thiotrichales</taxon>
        <taxon>Thiotrichaceae</taxon>
        <taxon>Candidatus Thiocaldithrix</taxon>
    </lineage>
</organism>
<evidence type="ECO:0000313" key="3">
    <source>
        <dbReference type="EMBL" id="WGZ91088.1"/>
    </source>
</evidence>
<dbReference type="InterPro" id="IPR011460">
    <property type="entry name" value="Lcl_C"/>
</dbReference>
<proteinExistence type="predicted"/>
<dbReference type="KEGG" id="tdu:QJT80_01130"/>
<feature type="signal peptide" evidence="1">
    <location>
        <begin position="1"/>
        <end position="27"/>
    </location>
</feature>
<dbReference type="EMBL" id="CP124755">
    <property type="protein sequence ID" value="WGZ91088.1"/>
    <property type="molecule type" value="Genomic_DNA"/>
</dbReference>
<keyword evidence="1" id="KW-0732">Signal</keyword>
<name>A0AA95H8F8_9GAMM</name>
<dbReference type="PANTHER" id="PTHR35812:SF1">
    <property type="entry name" value="LIPOPROTEIN"/>
    <property type="match status" value="1"/>
</dbReference>
<sequence>MRIHTFVLANLFFSAGLVLSNLSTAYAQVCHADASPTTPARRFVELGNGTVADQNTGLMWKKCLEGQMGAKCFGTAMAVPWELAQQQAHNLNGQRFAGFNDWRLPNRQELLSIVERQCENPAANLQIFPHTPAAGLWSADEVGLNAWTLDFTRGREYKSFKGGGKYVRLVRRLR</sequence>
<dbReference type="Proteomes" id="UP001300672">
    <property type="component" value="Chromosome"/>
</dbReference>
<dbReference type="PANTHER" id="PTHR35812">
    <property type="entry name" value="LIPOPROTEIN"/>
    <property type="match status" value="1"/>
</dbReference>
<feature type="chain" id="PRO_5041650933" evidence="1">
    <location>
        <begin position="28"/>
        <end position="174"/>
    </location>
</feature>
<evidence type="ECO:0000256" key="1">
    <source>
        <dbReference type="SAM" id="SignalP"/>
    </source>
</evidence>
<dbReference type="AlphaFoldDB" id="A0AA95H8F8"/>
<feature type="domain" description="Lcl C-terminal" evidence="2">
    <location>
        <begin position="49"/>
        <end position="171"/>
    </location>
</feature>
<protein>
    <submittedName>
        <fullName evidence="3">DUF1566 domain-containing protein</fullName>
    </submittedName>
</protein>
<reference evidence="3" key="1">
    <citation type="journal article" date="2023" name="Int. J. Mol. Sci.">
        <title>Metagenomics Revealed a New Genus 'Candidatus Thiocaldithrix dubininis' gen. nov., sp. nov. and a New Species 'Candidatus Thiothrix putei' sp. nov. in the Family Thiotrichaceae, Some Members of Which Have Traits of Both Na+- and H+-Motive Energetics.</title>
        <authorList>
            <person name="Ravin N.V."/>
            <person name="Muntyan M.S."/>
            <person name="Smolyakov D.D."/>
            <person name="Rudenko T.S."/>
            <person name="Beletsky A.V."/>
            <person name="Mardanov A.V."/>
            <person name="Grabovich M.Y."/>
        </authorList>
    </citation>
    <scope>NUCLEOTIDE SEQUENCE</scope>
    <source>
        <strain evidence="3">GKL-01</strain>
    </source>
</reference>
<gene>
    <name evidence="3" type="ORF">QJT80_01130</name>
</gene>